<dbReference type="Pfam" id="PF01636">
    <property type="entry name" value="APH"/>
    <property type="match status" value="1"/>
</dbReference>
<keyword evidence="2" id="KW-0808">Transferase</keyword>
<dbReference type="SUPFAM" id="SSF56112">
    <property type="entry name" value="Protein kinase-like (PK-like)"/>
    <property type="match status" value="1"/>
</dbReference>
<dbReference type="InterPro" id="IPR002575">
    <property type="entry name" value="Aminoglycoside_PTrfase"/>
</dbReference>
<dbReference type="GO" id="GO:0016740">
    <property type="term" value="F:transferase activity"/>
    <property type="evidence" value="ECO:0007669"/>
    <property type="project" value="UniProtKB-KW"/>
</dbReference>
<dbReference type="InterPro" id="IPR052898">
    <property type="entry name" value="ACAD10-like"/>
</dbReference>
<dbReference type="Proteomes" id="UP000552954">
    <property type="component" value="Unassembled WGS sequence"/>
</dbReference>
<dbReference type="AlphaFoldDB" id="A0A849KDU8"/>
<sequence>MSDTYDHFIGTRAVSDKHAFDVAALTAWLEKNLDGFRGPLTVEMFKGGQSNPTYKLLTPQRNYVMRSKPGPVARLLPSAHAIEREFAVMRGLHGTDVPVPRMHVLCEDESVIGRAFYLMECMEGRVLWDQALPGMTREQRGEIYDEMNRVISALHTVKFAERGLAGYGKPGNYFDRQIGRWSKQYKASTDGAGPMSQPIPEMEKLVEWLPAHIPPAARDESKVSIVHGDYRLDNVMFHATEPRIIAVLDWELSTLGHPLADFSYHCMAWHVPHPGRGIGGLDHAALGIPSEDEYIRRYCDRTGLATVADLKADWNFYMAYNLFRIAAILQGIAKRVEAGTASSAQAVASAAGARPMAELSWSFAQKA</sequence>
<protein>
    <submittedName>
        <fullName evidence="2">Phosphotransferase</fullName>
    </submittedName>
</protein>
<reference evidence="2 3" key="2">
    <citation type="submission" date="2020-06" db="EMBL/GenBank/DDBJ databases">
        <title>Ramlibacter rhizophilus sp. nov., isolated from rhizosphere soil of national flower Mugunghwa from South Korea.</title>
        <authorList>
            <person name="Zheng-Fei Y."/>
            <person name="Huan T."/>
        </authorList>
    </citation>
    <scope>NUCLEOTIDE SEQUENCE [LARGE SCALE GENOMIC DNA]</scope>
    <source>
        <strain evidence="2 3">B156</strain>
    </source>
</reference>
<dbReference type="PANTHER" id="PTHR47829:SF3">
    <property type="entry name" value="AMINOGLYCOSIDE PHOSPHOTRANSFERASE DOMAIN-CONTAINING PROTEIN"/>
    <property type="match status" value="1"/>
</dbReference>
<evidence type="ECO:0000259" key="1">
    <source>
        <dbReference type="Pfam" id="PF01636"/>
    </source>
</evidence>
<reference evidence="2 3" key="1">
    <citation type="submission" date="2020-05" db="EMBL/GenBank/DDBJ databases">
        <authorList>
            <person name="Khan S.A."/>
            <person name="Jeon C.O."/>
            <person name="Chun B.H."/>
        </authorList>
    </citation>
    <scope>NUCLEOTIDE SEQUENCE [LARGE SCALE GENOMIC DNA]</scope>
    <source>
        <strain evidence="2 3">B156</strain>
    </source>
</reference>
<dbReference type="EMBL" id="JABFCS010000001">
    <property type="protein sequence ID" value="NNU43155.1"/>
    <property type="molecule type" value="Genomic_DNA"/>
</dbReference>
<dbReference type="Gene3D" id="3.90.1200.10">
    <property type="match status" value="1"/>
</dbReference>
<dbReference type="Gene3D" id="3.30.200.20">
    <property type="entry name" value="Phosphorylase Kinase, domain 1"/>
    <property type="match status" value="1"/>
</dbReference>
<comment type="caution">
    <text evidence="2">The sequence shown here is derived from an EMBL/GenBank/DDBJ whole genome shotgun (WGS) entry which is preliminary data.</text>
</comment>
<keyword evidence="3" id="KW-1185">Reference proteome</keyword>
<dbReference type="RefSeq" id="WP_171558055.1">
    <property type="nucleotide sequence ID" value="NZ_JABFCS010000001.1"/>
</dbReference>
<dbReference type="InterPro" id="IPR041726">
    <property type="entry name" value="ACAD10_11_N"/>
</dbReference>
<accession>A0A849KDU8</accession>
<organism evidence="2 3">
    <name type="scientific">Ramlibacter montanisoli</name>
    <dbReference type="NCBI Taxonomy" id="2732512"/>
    <lineage>
        <taxon>Bacteria</taxon>
        <taxon>Pseudomonadati</taxon>
        <taxon>Pseudomonadota</taxon>
        <taxon>Betaproteobacteria</taxon>
        <taxon>Burkholderiales</taxon>
        <taxon>Comamonadaceae</taxon>
        <taxon>Ramlibacter</taxon>
    </lineage>
</organism>
<evidence type="ECO:0000313" key="3">
    <source>
        <dbReference type="Proteomes" id="UP000552954"/>
    </source>
</evidence>
<dbReference type="CDD" id="cd05154">
    <property type="entry name" value="ACAD10_11_N-like"/>
    <property type="match status" value="1"/>
</dbReference>
<proteinExistence type="predicted"/>
<dbReference type="InterPro" id="IPR011009">
    <property type="entry name" value="Kinase-like_dom_sf"/>
</dbReference>
<dbReference type="PANTHER" id="PTHR47829">
    <property type="entry name" value="HYDROLASE, PUTATIVE (AFU_ORTHOLOGUE AFUA_1G12880)-RELATED"/>
    <property type="match status" value="1"/>
</dbReference>
<feature type="domain" description="Aminoglycoside phosphotransferase" evidence="1">
    <location>
        <begin position="42"/>
        <end position="286"/>
    </location>
</feature>
<evidence type="ECO:0000313" key="2">
    <source>
        <dbReference type="EMBL" id="NNU43155.1"/>
    </source>
</evidence>
<name>A0A849KDU8_9BURK</name>
<gene>
    <name evidence="2" type="ORF">HK415_08270</name>
</gene>